<dbReference type="InterPro" id="IPR020472">
    <property type="entry name" value="WD40_PAC1"/>
</dbReference>
<keyword evidence="5" id="KW-0508">mRNA splicing</keyword>
<dbReference type="InterPro" id="IPR054532">
    <property type="entry name" value="TPL_SMU1_LisH-like"/>
</dbReference>
<feature type="repeat" description="WD" evidence="9">
    <location>
        <begin position="302"/>
        <end position="343"/>
    </location>
</feature>
<protein>
    <recommendedName>
        <fullName evidence="8">WD40 repeat-containing protein SMU1</fullName>
    </recommendedName>
</protein>
<dbReference type="InterPro" id="IPR001680">
    <property type="entry name" value="WD40_rpt"/>
</dbReference>
<gene>
    <name evidence="12" type="ORF">APUTEX25_003179</name>
    <name evidence="11" type="ORF">g.1600</name>
</gene>
<dbReference type="EMBL" id="QOKY01000196">
    <property type="protein sequence ID" value="RMZ53645.1"/>
    <property type="molecule type" value="Genomic_DNA"/>
</dbReference>
<reference evidence="11" key="1">
    <citation type="submission" date="2015-08" db="EMBL/GenBank/DDBJ databases">
        <authorList>
            <person name="Babu N.S."/>
            <person name="Beckwith C.J."/>
            <person name="Beseler K.G."/>
            <person name="Brison A."/>
            <person name="Carone J.V."/>
            <person name="Caskin T.P."/>
            <person name="Diamond M."/>
            <person name="Durham M.E."/>
            <person name="Foxe J.M."/>
            <person name="Go M."/>
            <person name="Henderson B.A."/>
            <person name="Jones I.B."/>
            <person name="McGettigan J.A."/>
            <person name="Micheletti S.J."/>
            <person name="Nasrallah M.E."/>
            <person name="Ortiz D."/>
            <person name="Piller C.R."/>
            <person name="Privatt S.R."/>
            <person name="Schneider S.L."/>
            <person name="Sharp S."/>
            <person name="Smith T.C."/>
            <person name="Stanton J.D."/>
            <person name="Ullery H.E."/>
            <person name="Wilson R.J."/>
            <person name="Serrano M.G."/>
            <person name="Buck G."/>
            <person name="Lee V."/>
            <person name="Wang Y."/>
            <person name="Carvalho R."/>
            <person name="Voegtly L."/>
            <person name="Shi R."/>
            <person name="Duckworth R."/>
            <person name="Johnson A."/>
            <person name="Loviza R."/>
            <person name="Walstead R."/>
            <person name="Shah Z."/>
            <person name="Kiflezghi M."/>
            <person name="Wade K."/>
            <person name="Ball S.L."/>
            <person name="Bradley K.W."/>
            <person name="Asai D.J."/>
            <person name="Bowman C.A."/>
            <person name="Russell D.A."/>
            <person name="Pope W.H."/>
            <person name="Jacobs-Sera D."/>
            <person name="Hendrix R.W."/>
            <person name="Hatfull G.F."/>
        </authorList>
    </citation>
    <scope>NUCLEOTIDE SEQUENCE</scope>
</reference>
<reference evidence="12" key="3">
    <citation type="submission" date="2018-10" db="EMBL/GenBank/DDBJ databases">
        <authorList>
            <person name="Hovde B."/>
            <person name="Zhang X."/>
        </authorList>
    </citation>
    <scope>NUCLEOTIDE SEQUENCE [LARGE SCALE GENOMIC DNA]</scope>
    <source>
        <strain evidence="12">UTEX 25</strain>
    </source>
</reference>
<keyword evidence="4" id="KW-0677">Repeat</keyword>
<evidence type="ECO:0000256" key="1">
    <source>
        <dbReference type="ARBA" id="ARBA00004324"/>
    </source>
</evidence>
<reference evidence="12" key="4">
    <citation type="submission" date="2018-11" db="EMBL/GenBank/DDBJ databases">
        <title>Characterization of plant carbon substrate utilization by Auxenochlorella protothecoides.</title>
        <authorList>
            <person name="Vogler B.W."/>
            <person name="Starkenburg S.R."/>
            <person name="Sudasinghe N."/>
            <person name="Schambach J.Y."/>
            <person name="Rollin J.A."/>
            <person name="Pattathil S."/>
            <person name="Barry A.N."/>
        </authorList>
    </citation>
    <scope>NUCLEOTIDE SEQUENCE [LARGE SCALE GENOMIC DNA]</scope>
    <source>
        <strain evidence="12">UTEX 25</strain>
    </source>
</reference>
<name>A0A1D1ZTU2_AUXPR</name>
<evidence type="ECO:0000313" key="12">
    <source>
        <dbReference type="EMBL" id="RMZ53645.1"/>
    </source>
</evidence>
<accession>A0A1D1ZTU2</accession>
<dbReference type="PROSITE" id="PS00678">
    <property type="entry name" value="WD_REPEATS_1"/>
    <property type="match status" value="1"/>
</dbReference>
<evidence type="ECO:0000256" key="2">
    <source>
        <dbReference type="ARBA" id="ARBA00022574"/>
    </source>
</evidence>
<evidence type="ECO:0000313" key="11">
    <source>
        <dbReference type="EMBL" id="JAT70386.1"/>
    </source>
</evidence>
<dbReference type="PROSITE" id="PS50897">
    <property type="entry name" value="CTLH"/>
    <property type="match status" value="1"/>
</dbReference>
<reference evidence="13" key="2">
    <citation type="journal article" date="2018" name="Algal Res.">
        <title>Characterization of plant carbon substrate utilization by Auxenochlorella protothecoides.</title>
        <authorList>
            <person name="Vogler B.W."/>
            <person name="Starkenburg S.R."/>
            <person name="Sudasinghe N."/>
            <person name="Schambach J.Y."/>
            <person name="Rollin J.A."/>
            <person name="Pattathil S."/>
            <person name="Barry A.N."/>
        </authorList>
    </citation>
    <scope>NUCLEOTIDE SEQUENCE [LARGE SCALE GENOMIC DNA]</scope>
    <source>
        <strain evidence="13">UTEX 25</strain>
    </source>
</reference>
<feature type="repeat" description="WD" evidence="9">
    <location>
        <begin position="344"/>
        <end position="385"/>
    </location>
</feature>
<dbReference type="SMART" id="SM00668">
    <property type="entry name" value="CTLH"/>
    <property type="match status" value="1"/>
</dbReference>
<dbReference type="PROSITE" id="PS50896">
    <property type="entry name" value="LISH"/>
    <property type="match status" value="1"/>
</dbReference>
<evidence type="ECO:0000313" key="13">
    <source>
        <dbReference type="Proteomes" id="UP000279271"/>
    </source>
</evidence>
<dbReference type="InterPro" id="IPR006595">
    <property type="entry name" value="CTLH_C"/>
</dbReference>
<dbReference type="PROSITE" id="PS50294">
    <property type="entry name" value="WD_REPEATS_REGION"/>
    <property type="match status" value="3"/>
</dbReference>
<feature type="repeat" description="WD" evidence="9">
    <location>
        <begin position="259"/>
        <end position="300"/>
    </location>
</feature>
<dbReference type="GO" id="GO:0000398">
    <property type="term" value="P:mRNA splicing, via spliceosome"/>
    <property type="evidence" value="ECO:0007669"/>
    <property type="project" value="InterPro"/>
</dbReference>
<keyword evidence="2 9" id="KW-0853">WD repeat</keyword>
<dbReference type="PANTHER" id="PTHR22848">
    <property type="entry name" value="WD40 REPEAT PROTEIN"/>
    <property type="match status" value="1"/>
</dbReference>
<dbReference type="AlphaFoldDB" id="A0A1D1ZTU2"/>
<dbReference type="PRINTS" id="PR00320">
    <property type="entry name" value="GPROTEINBRPT"/>
</dbReference>
<dbReference type="Pfam" id="PF00400">
    <property type="entry name" value="WD40"/>
    <property type="match status" value="4"/>
</dbReference>
<evidence type="ECO:0000256" key="5">
    <source>
        <dbReference type="ARBA" id="ARBA00023187"/>
    </source>
</evidence>
<feature type="repeat" description="WD" evidence="9">
    <location>
        <begin position="220"/>
        <end position="250"/>
    </location>
</feature>
<evidence type="ECO:0000256" key="7">
    <source>
        <dbReference type="ARBA" id="ARBA00025801"/>
    </source>
</evidence>
<evidence type="ECO:0000256" key="9">
    <source>
        <dbReference type="PROSITE-ProRule" id="PRU00221"/>
    </source>
</evidence>
<dbReference type="CDD" id="cd00200">
    <property type="entry name" value="WD40"/>
    <property type="match status" value="1"/>
</dbReference>
<feature type="domain" description="CTLH" evidence="10">
    <location>
        <begin position="40"/>
        <end position="92"/>
    </location>
</feature>
<dbReference type="PROSITE" id="PS50082">
    <property type="entry name" value="WD_REPEATS_2"/>
    <property type="match status" value="4"/>
</dbReference>
<dbReference type="GO" id="GO:0016607">
    <property type="term" value="C:nuclear speck"/>
    <property type="evidence" value="ECO:0007669"/>
    <property type="project" value="UniProtKB-SubCell"/>
</dbReference>
<evidence type="ECO:0000256" key="4">
    <source>
        <dbReference type="ARBA" id="ARBA00022737"/>
    </source>
</evidence>
<comment type="subcellular location">
    <subcellularLocation>
        <location evidence="1">Nucleus speckle</location>
    </subcellularLocation>
</comment>
<dbReference type="InterPro" id="IPR045184">
    <property type="entry name" value="SMU1"/>
</dbReference>
<evidence type="ECO:0000256" key="3">
    <source>
        <dbReference type="ARBA" id="ARBA00022664"/>
    </source>
</evidence>
<organism evidence="11">
    <name type="scientific">Auxenochlorella protothecoides</name>
    <name type="common">Green microalga</name>
    <name type="synonym">Chlorella protothecoides</name>
    <dbReference type="NCBI Taxonomy" id="3075"/>
    <lineage>
        <taxon>Eukaryota</taxon>
        <taxon>Viridiplantae</taxon>
        <taxon>Chlorophyta</taxon>
        <taxon>core chlorophytes</taxon>
        <taxon>Trebouxiophyceae</taxon>
        <taxon>Chlorellales</taxon>
        <taxon>Chlorellaceae</taxon>
        <taxon>Auxenochlorella</taxon>
    </lineage>
</organism>
<dbReference type="InterPro" id="IPR006594">
    <property type="entry name" value="LisH"/>
</dbReference>
<dbReference type="Gene3D" id="2.130.10.10">
    <property type="entry name" value="YVTN repeat-like/Quinoprotein amine dehydrogenase"/>
    <property type="match status" value="1"/>
</dbReference>
<dbReference type="SMART" id="SM00320">
    <property type="entry name" value="WD40"/>
    <property type="match status" value="5"/>
</dbReference>
<evidence type="ECO:0000259" key="10">
    <source>
        <dbReference type="PROSITE" id="PS50897"/>
    </source>
</evidence>
<keyword evidence="6" id="KW-0539">Nucleus</keyword>
<evidence type="ECO:0000256" key="6">
    <source>
        <dbReference type="ARBA" id="ARBA00023242"/>
    </source>
</evidence>
<dbReference type="Proteomes" id="UP000279271">
    <property type="component" value="Unassembled WGS sequence"/>
</dbReference>
<dbReference type="SUPFAM" id="SSF50978">
    <property type="entry name" value="WD40 repeat-like"/>
    <property type="match status" value="1"/>
</dbReference>
<sequence length="515" mass="55537">MSLEIAATDVIKVILQFCKENSLTSSFAAIQEECGVSLNAVESLEAFTADVRAGRWDLILPQLATLKLPVDLLEDLYEQVLLELLELRETDTAKPLLRQAAVFARMRDADAGRYARLERLAAAPSPDARDLYGATPRDARRGALAARLAVEVTSVPPSRLMAVIGQALKWQQHQGLLAPGATFDLFRGSAAGARDEVERCPTALDRTIKFGTKSHPETAAFSPDGLLLVTGSVDGFIEVWDHVSGKLKKDLAYQAEERFMMHDQAVLALAWSSDSELLASGSMDGKIKVWRVATGQCVRRFDSAHTQGVTSLALSADSSHVLSTSYDGLIRVHGIKSGRMLKEFRGHTSFVNCAVYVVQGSRVLSASADGSVRLWDVRSCECLASFRPPPPGARVGDVALDRLLPDPANPGQVYVAGRCSTLYLMTLTGQVLRSFQSGRAEGGDFVAAALSPRGEWAHCLGEDGVLYSFATGAGGRLEGTQRVTEKGPIGVAHHPHRNLLATWSDAGLLSTWKAV</sequence>
<dbReference type="InterPro" id="IPR036322">
    <property type="entry name" value="WD40_repeat_dom_sf"/>
</dbReference>
<dbReference type="InterPro" id="IPR019775">
    <property type="entry name" value="WD40_repeat_CS"/>
</dbReference>
<dbReference type="EMBL" id="GDKF01008236">
    <property type="protein sequence ID" value="JAT70386.1"/>
    <property type="molecule type" value="Transcribed_RNA"/>
</dbReference>
<dbReference type="InterPro" id="IPR015943">
    <property type="entry name" value="WD40/YVTN_repeat-like_dom_sf"/>
</dbReference>
<keyword evidence="3" id="KW-0507">mRNA processing</keyword>
<proteinExistence type="inferred from homology"/>
<dbReference type="Pfam" id="PF17814">
    <property type="entry name" value="LisH_TPL"/>
    <property type="match status" value="1"/>
</dbReference>
<comment type="similarity">
    <text evidence="7">Belongs to the WD repeat SMU1 family.</text>
</comment>
<evidence type="ECO:0000256" key="8">
    <source>
        <dbReference type="ARBA" id="ARBA00026184"/>
    </source>
</evidence>